<sequence>MGAIKYLLLLFRWVPNFFSSDPETKTEPPNPSISHRPTDASSGQSFQFAFNNIDFSDRTLRLEITDSGSPSDAPSDVEEVRQSRWWWRPKQEEKRLRAVTLHVNSAILAAKSPFFYNLFSNGMRESLNKHSATVLRVDASEEAAVMELLYFAYAGHLSRETVESPSAVLDVLRAADKFDVASCIRHCSVLLRDSSPMTEESASTYLGLPHSVLAREEVRPLMDAVMEVVSARFKDVTDLRSEMAKLPLPLVEALLWRDNLNVASEDEVYSTVVEWAREKYPEREERRRILGSNLARLVRMPHMSWEKLREIVKCGDNIDKELVSEAVIDALFYKAAPNSHMQQRILVDTGNDRFYVARSYRNRPVKVIELERPRPHCIVYLELKREELARLKRTEKMRSEIFRLRAHAFYLVFGHYMSTDQSTSFFAVFLSVTKWGGTVGGKWEVESAVRMTLDGEFMSNRAVQCEFKNGEKCAEPDIFRVHWVDFMANNSSYFVDGVFHLRVELGLLRQGQQQ</sequence>
<feature type="domain" description="BTB" evidence="6">
    <location>
        <begin position="101"/>
        <end position="161"/>
    </location>
</feature>
<protein>
    <submittedName>
        <fullName evidence="7">BTB/POZ domain-containing protein</fullName>
    </submittedName>
</protein>
<keyword evidence="8" id="KW-1185">Reference proteome</keyword>
<dbReference type="PROSITE" id="PS50097">
    <property type="entry name" value="BTB"/>
    <property type="match status" value="1"/>
</dbReference>
<dbReference type="Proteomes" id="UP001179952">
    <property type="component" value="Unassembled WGS sequence"/>
</dbReference>
<accession>A0AAV9BX14</accession>
<dbReference type="EMBL" id="JAUJYN010000001">
    <property type="protein sequence ID" value="KAK1280818.1"/>
    <property type="molecule type" value="Genomic_DNA"/>
</dbReference>
<gene>
    <name evidence="7" type="ORF">QJS04_geneDACA014912</name>
</gene>
<feature type="compositionally biased region" description="Polar residues" evidence="4">
    <location>
        <begin position="32"/>
        <end position="42"/>
    </location>
</feature>
<dbReference type="PANTHER" id="PTHR46336:SF3">
    <property type="entry name" value="BTB_POZ DOMAIN-CONTAINING PROTEIN POB1"/>
    <property type="match status" value="1"/>
</dbReference>
<comment type="caution">
    <text evidence="7">The sequence shown here is derived from an EMBL/GenBank/DDBJ whole genome shotgun (WGS) entry which is preliminary data.</text>
</comment>
<feature type="chain" id="PRO_5043765323" evidence="5">
    <location>
        <begin position="20"/>
        <end position="514"/>
    </location>
</feature>
<evidence type="ECO:0000256" key="2">
    <source>
        <dbReference type="ARBA" id="ARBA00004906"/>
    </source>
</evidence>
<dbReference type="InterPro" id="IPR011705">
    <property type="entry name" value="BACK"/>
</dbReference>
<reference evidence="7" key="2">
    <citation type="submission" date="2023-06" db="EMBL/GenBank/DDBJ databases">
        <authorList>
            <person name="Ma L."/>
            <person name="Liu K.-W."/>
            <person name="Li Z."/>
            <person name="Hsiao Y.-Y."/>
            <person name="Qi Y."/>
            <person name="Fu T."/>
            <person name="Tang G."/>
            <person name="Zhang D."/>
            <person name="Sun W.-H."/>
            <person name="Liu D.-K."/>
            <person name="Li Y."/>
            <person name="Chen G.-Z."/>
            <person name="Liu X.-D."/>
            <person name="Liao X.-Y."/>
            <person name="Jiang Y.-T."/>
            <person name="Yu X."/>
            <person name="Hao Y."/>
            <person name="Huang J."/>
            <person name="Zhao X.-W."/>
            <person name="Ke S."/>
            <person name="Chen Y.-Y."/>
            <person name="Wu W.-L."/>
            <person name="Hsu J.-L."/>
            <person name="Lin Y.-F."/>
            <person name="Huang M.-D."/>
            <person name="Li C.-Y."/>
            <person name="Huang L."/>
            <person name="Wang Z.-W."/>
            <person name="Zhao X."/>
            <person name="Zhong W.-Y."/>
            <person name="Peng D.-H."/>
            <person name="Ahmad S."/>
            <person name="Lan S."/>
            <person name="Zhang J.-S."/>
            <person name="Tsai W.-C."/>
            <person name="Van De Peer Y."/>
            <person name="Liu Z.-J."/>
        </authorList>
    </citation>
    <scope>NUCLEOTIDE SEQUENCE</scope>
    <source>
        <strain evidence="7">SCP</strain>
        <tissue evidence="7">Leaves</tissue>
    </source>
</reference>
<dbReference type="AlphaFoldDB" id="A0AAV9BX14"/>
<evidence type="ECO:0000256" key="5">
    <source>
        <dbReference type="SAM" id="SignalP"/>
    </source>
</evidence>
<dbReference type="GO" id="GO:0005634">
    <property type="term" value="C:nucleus"/>
    <property type="evidence" value="ECO:0007669"/>
    <property type="project" value="TreeGrafter"/>
</dbReference>
<dbReference type="InterPro" id="IPR011333">
    <property type="entry name" value="SKP1/BTB/POZ_sf"/>
</dbReference>
<dbReference type="FunFam" id="1.25.40.420:FF:000008">
    <property type="entry name" value="BTB/POZ domain-containing protein POB1"/>
    <property type="match status" value="1"/>
</dbReference>
<comment type="function">
    <text evidence="1">May act as a substrate-specific adapter of an E3 ubiquitin-protein ligase complex (CUL3-RBX1-BTB) which mediates the ubiquitination and subsequent proteasomal degradation of target proteins.</text>
</comment>
<dbReference type="GO" id="GO:0010114">
    <property type="term" value="P:response to red light"/>
    <property type="evidence" value="ECO:0007669"/>
    <property type="project" value="TreeGrafter"/>
</dbReference>
<dbReference type="Gene3D" id="3.30.710.10">
    <property type="entry name" value="Potassium Channel Kv1.1, Chain A"/>
    <property type="match status" value="1"/>
</dbReference>
<feature type="region of interest" description="Disordered" evidence="4">
    <location>
        <begin position="21"/>
        <end position="42"/>
    </location>
</feature>
<dbReference type="SUPFAM" id="SSF54695">
    <property type="entry name" value="POZ domain"/>
    <property type="match status" value="1"/>
</dbReference>
<evidence type="ECO:0000256" key="4">
    <source>
        <dbReference type="SAM" id="MobiDB-lite"/>
    </source>
</evidence>
<dbReference type="SMART" id="SM00875">
    <property type="entry name" value="BACK"/>
    <property type="match status" value="1"/>
</dbReference>
<dbReference type="CDD" id="cd18186">
    <property type="entry name" value="BTB_POZ_ZBTB_KLHL-like"/>
    <property type="match status" value="1"/>
</dbReference>
<dbReference type="Pfam" id="PF00651">
    <property type="entry name" value="BTB"/>
    <property type="match status" value="1"/>
</dbReference>
<dbReference type="SMART" id="SM00225">
    <property type="entry name" value="BTB"/>
    <property type="match status" value="1"/>
</dbReference>
<evidence type="ECO:0000313" key="8">
    <source>
        <dbReference type="Proteomes" id="UP001179952"/>
    </source>
</evidence>
<keyword evidence="5" id="KW-0732">Signal</keyword>
<comment type="pathway">
    <text evidence="2">Protein modification; protein ubiquitination.</text>
</comment>
<dbReference type="Pfam" id="PF07707">
    <property type="entry name" value="BACK"/>
    <property type="match status" value="1"/>
</dbReference>
<name>A0AAV9BX14_ACOGR</name>
<evidence type="ECO:0000256" key="1">
    <source>
        <dbReference type="ARBA" id="ARBA00002668"/>
    </source>
</evidence>
<evidence type="ECO:0000259" key="6">
    <source>
        <dbReference type="PROSITE" id="PS50097"/>
    </source>
</evidence>
<evidence type="ECO:0000256" key="3">
    <source>
        <dbReference type="ARBA" id="ARBA00022786"/>
    </source>
</evidence>
<keyword evidence="3" id="KW-0833">Ubl conjugation pathway</keyword>
<dbReference type="PANTHER" id="PTHR46336">
    <property type="entry name" value="OS02G0260700 PROTEIN"/>
    <property type="match status" value="1"/>
</dbReference>
<feature type="signal peptide" evidence="5">
    <location>
        <begin position="1"/>
        <end position="19"/>
    </location>
</feature>
<dbReference type="InterPro" id="IPR045890">
    <property type="entry name" value="POB1-like"/>
</dbReference>
<dbReference type="Gene3D" id="1.25.40.420">
    <property type="match status" value="1"/>
</dbReference>
<organism evidence="7 8">
    <name type="scientific">Acorus gramineus</name>
    <name type="common">Dwarf sweet flag</name>
    <dbReference type="NCBI Taxonomy" id="55184"/>
    <lineage>
        <taxon>Eukaryota</taxon>
        <taxon>Viridiplantae</taxon>
        <taxon>Streptophyta</taxon>
        <taxon>Embryophyta</taxon>
        <taxon>Tracheophyta</taxon>
        <taxon>Spermatophyta</taxon>
        <taxon>Magnoliopsida</taxon>
        <taxon>Liliopsida</taxon>
        <taxon>Acoraceae</taxon>
        <taxon>Acorus</taxon>
    </lineage>
</organism>
<proteinExistence type="predicted"/>
<dbReference type="InterPro" id="IPR000210">
    <property type="entry name" value="BTB/POZ_dom"/>
</dbReference>
<evidence type="ECO:0000313" key="7">
    <source>
        <dbReference type="EMBL" id="KAK1280818.1"/>
    </source>
</evidence>
<reference evidence="7" key="1">
    <citation type="journal article" date="2023" name="Nat. Commun.">
        <title>Diploid and tetraploid genomes of Acorus and the evolution of monocots.</title>
        <authorList>
            <person name="Ma L."/>
            <person name="Liu K.W."/>
            <person name="Li Z."/>
            <person name="Hsiao Y.Y."/>
            <person name="Qi Y."/>
            <person name="Fu T."/>
            <person name="Tang G.D."/>
            <person name="Zhang D."/>
            <person name="Sun W.H."/>
            <person name="Liu D.K."/>
            <person name="Li Y."/>
            <person name="Chen G.Z."/>
            <person name="Liu X.D."/>
            <person name="Liao X.Y."/>
            <person name="Jiang Y.T."/>
            <person name="Yu X."/>
            <person name="Hao Y."/>
            <person name="Huang J."/>
            <person name="Zhao X.W."/>
            <person name="Ke S."/>
            <person name="Chen Y.Y."/>
            <person name="Wu W.L."/>
            <person name="Hsu J.L."/>
            <person name="Lin Y.F."/>
            <person name="Huang M.D."/>
            <person name="Li C.Y."/>
            <person name="Huang L."/>
            <person name="Wang Z.W."/>
            <person name="Zhao X."/>
            <person name="Zhong W.Y."/>
            <person name="Peng D.H."/>
            <person name="Ahmad S."/>
            <person name="Lan S."/>
            <person name="Zhang J.S."/>
            <person name="Tsai W.C."/>
            <person name="Van de Peer Y."/>
            <person name="Liu Z.J."/>
        </authorList>
    </citation>
    <scope>NUCLEOTIDE SEQUENCE</scope>
    <source>
        <strain evidence="7">SCP</strain>
    </source>
</reference>